<name>A0A5N7CCI3_PETAA</name>
<protein>
    <submittedName>
        <fullName evidence="2">Uncharacterized protein</fullName>
    </submittedName>
</protein>
<keyword evidence="1" id="KW-0812">Transmembrane</keyword>
<keyword evidence="1" id="KW-0472">Membrane</keyword>
<keyword evidence="1" id="KW-1133">Transmembrane helix</keyword>
<dbReference type="Proteomes" id="UP000326877">
    <property type="component" value="Unassembled WGS sequence"/>
</dbReference>
<dbReference type="OrthoDB" id="10582093at2759"/>
<organism evidence="2">
    <name type="scientific">Petromyces alliaceus</name>
    <name type="common">Aspergillus alliaceus</name>
    <dbReference type="NCBI Taxonomy" id="209559"/>
    <lineage>
        <taxon>Eukaryota</taxon>
        <taxon>Fungi</taxon>
        <taxon>Dikarya</taxon>
        <taxon>Ascomycota</taxon>
        <taxon>Pezizomycotina</taxon>
        <taxon>Eurotiomycetes</taxon>
        <taxon>Eurotiomycetidae</taxon>
        <taxon>Eurotiales</taxon>
        <taxon>Aspergillaceae</taxon>
        <taxon>Aspergillus</taxon>
        <taxon>Aspergillus subgen. Circumdati</taxon>
    </lineage>
</organism>
<accession>A0A5N7CCI3</accession>
<feature type="transmembrane region" description="Helical" evidence="1">
    <location>
        <begin position="173"/>
        <end position="191"/>
    </location>
</feature>
<dbReference type="EMBL" id="ML735245">
    <property type="protein sequence ID" value="KAE8391458.1"/>
    <property type="molecule type" value="Genomic_DNA"/>
</dbReference>
<evidence type="ECO:0000256" key="1">
    <source>
        <dbReference type="SAM" id="Phobius"/>
    </source>
</evidence>
<feature type="transmembrane region" description="Helical" evidence="1">
    <location>
        <begin position="144"/>
        <end position="167"/>
    </location>
</feature>
<gene>
    <name evidence="2" type="ORF">BDV23DRAFT_153116</name>
</gene>
<reference evidence="2" key="1">
    <citation type="submission" date="2019-04" db="EMBL/GenBank/DDBJ databases">
        <title>Friends and foes A comparative genomics studyof 23 Aspergillus species from section Flavi.</title>
        <authorList>
            <consortium name="DOE Joint Genome Institute"/>
            <person name="Kjaerbolling I."/>
            <person name="Vesth T."/>
            <person name="Frisvad J.C."/>
            <person name="Nybo J.L."/>
            <person name="Theobald S."/>
            <person name="Kildgaard S."/>
            <person name="Isbrandt T."/>
            <person name="Kuo A."/>
            <person name="Sato A."/>
            <person name="Lyhne E.K."/>
            <person name="Kogle M.E."/>
            <person name="Wiebenga A."/>
            <person name="Kun R.S."/>
            <person name="Lubbers R.J."/>
            <person name="Makela M.R."/>
            <person name="Barry K."/>
            <person name="Chovatia M."/>
            <person name="Clum A."/>
            <person name="Daum C."/>
            <person name="Haridas S."/>
            <person name="He G."/>
            <person name="LaButti K."/>
            <person name="Lipzen A."/>
            <person name="Mondo S."/>
            <person name="Riley R."/>
            <person name="Salamov A."/>
            <person name="Simmons B.A."/>
            <person name="Magnuson J.K."/>
            <person name="Henrissat B."/>
            <person name="Mortensen U.H."/>
            <person name="Larsen T.O."/>
            <person name="Devries R.P."/>
            <person name="Grigoriev I.V."/>
            <person name="Machida M."/>
            <person name="Baker S.E."/>
            <person name="Andersen M.R."/>
        </authorList>
    </citation>
    <scope>NUCLEOTIDE SEQUENCE [LARGE SCALE GENOMIC DNA]</scope>
    <source>
        <strain evidence="2">IBT 14317</strain>
    </source>
</reference>
<dbReference type="AlphaFoldDB" id="A0A5N7CCI3"/>
<evidence type="ECO:0000313" key="2">
    <source>
        <dbReference type="EMBL" id="KAE8391458.1"/>
    </source>
</evidence>
<proteinExistence type="predicted"/>
<sequence length="227" mass="25590">MTGANTPGMQSTVSLVTEQSDSMFVFASSPSHAEWELVEHAHTPVSELLSWWRHHKRSADFHLKEFLRFQELWKEESRITESQSPNTIRDLIPRDYSSSAHSENYWNMKVEKDSLIADLSAMDNILDALKETASEKAHWYLKPVLASSMLGLMSLLMMGGVASAITFIPAGMLSVYGPIIYWANLGVIYHCRSQTLSIKESVEAGRLENQNTKGVRMPLSNLLSWIS</sequence>